<name>A0A2J4JRT1_9FIRM</name>
<reference evidence="2 3" key="1">
    <citation type="journal article" date="2017" name="Front. Microbiol.">
        <title>New Insights into the Diversity of the Genus Faecalibacterium.</title>
        <authorList>
            <person name="Benevides L."/>
            <person name="Burman S."/>
            <person name="Martin R."/>
            <person name="Robert V."/>
            <person name="Thomas M."/>
            <person name="Miquel S."/>
            <person name="Chain F."/>
            <person name="Sokol H."/>
            <person name="Bermudez-Humaran L.G."/>
            <person name="Morrison M."/>
            <person name="Langella P."/>
            <person name="Azevedo V.A."/>
            <person name="Chatel J.M."/>
            <person name="Soares S."/>
        </authorList>
    </citation>
    <scope>NUCLEOTIDE SEQUENCE [LARGE SCALE GENOMIC DNA]</scope>
    <source>
        <strain evidence="2 3">CNCM I 4542</strain>
    </source>
</reference>
<dbReference type="Proteomes" id="UP000221015">
    <property type="component" value="Unassembled WGS sequence"/>
</dbReference>
<proteinExistence type="predicted"/>
<dbReference type="InterPro" id="IPR036291">
    <property type="entry name" value="NAD(P)-bd_dom_sf"/>
</dbReference>
<dbReference type="RefSeq" id="WP_097781790.1">
    <property type="nucleotide sequence ID" value="NZ_NMTS02000001.1"/>
</dbReference>
<gene>
    <name evidence="2" type="ORF">CGS50_002850</name>
</gene>
<evidence type="ECO:0000313" key="3">
    <source>
        <dbReference type="Proteomes" id="UP000221015"/>
    </source>
</evidence>
<dbReference type="PANTHER" id="PTHR43242:SF1">
    <property type="entry name" value="NAD(P)-BINDING ROSSMANN-FOLD SUPERFAMILY PROTEIN"/>
    <property type="match status" value="1"/>
</dbReference>
<dbReference type="PANTHER" id="PTHR43242">
    <property type="entry name" value="NAD(P)-BINDING ROSSMANN-FOLD SUPERFAMILY PROTEIN"/>
    <property type="match status" value="1"/>
</dbReference>
<protein>
    <submittedName>
        <fullName evidence="2">NAD-binding protein</fullName>
    </submittedName>
</protein>
<accession>A0A2J4JRT1</accession>
<evidence type="ECO:0000259" key="1">
    <source>
        <dbReference type="Pfam" id="PF04321"/>
    </source>
</evidence>
<dbReference type="AlphaFoldDB" id="A0A2J4JRT1"/>
<comment type="caution">
    <text evidence="2">The sequence shown here is derived from an EMBL/GenBank/DDBJ whole genome shotgun (WGS) entry which is preliminary data.</text>
</comment>
<dbReference type="EMBL" id="NMTS02000001">
    <property type="protein sequence ID" value="PLK30569.1"/>
    <property type="molecule type" value="Genomic_DNA"/>
</dbReference>
<feature type="domain" description="RmlD-like substrate binding" evidence="1">
    <location>
        <begin position="3"/>
        <end position="230"/>
    </location>
</feature>
<dbReference type="Pfam" id="PF04321">
    <property type="entry name" value="RmlD_sub_bind"/>
    <property type="match status" value="1"/>
</dbReference>
<dbReference type="SUPFAM" id="SSF51735">
    <property type="entry name" value="NAD(P)-binding Rossmann-fold domains"/>
    <property type="match status" value="1"/>
</dbReference>
<evidence type="ECO:0000313" key="2">
    <source>
        <dbReference type="EMBL" id="PLK30569.1"/>
    </source>
</evidence>
<organism evidence="2 3">
    <name type="scientific">Faecalibacterium prausnitzii</name>
    <dbReference type="NCBI Taxonomy" id="853"/>
    <lineage>
        <taxon>Bacteria</taxon>
        <taxon>Bacillati</taxon>
        <taxon>Bacillota</taxon>
        <taxon>Clostridia</taxon>
        <taxon>Eubacteriales</taxon>
        <taxon>Oscillospiraceae</taxon>
        <taxon>Faecalibacterium</taxon>
    </lineage>
</organism>
<dbReference type="Gene3D" id="3.40.50.720">
    <property type="entry name" value="NAD(P)-binding Rossmann-like Domain"/>
    <property type="match status" value="1"/>
</dbReference>
<dbReference type="InterPro" id="IPR029903">
    <property type="entry name" value="RmlD-like-bd"/>
</dbReference>
<sequence length="280" mass="31045">MKKILITGAGGFVGSRILQQWQGKYELCALPKGFFCTADEALARAQVEALHPDVILHTAALSDTSYCAQHPAEAYRANVELPVWLARAAQQTKAKLVAFSSDQVYAGVQQQGPLPETLALHPANIYGQYKLKAEQRVLELCPDSVHLRASWMYDLPGYGLPIRGNLPLNLLRAALKGEALRFSRNDHRGVTYVRQVIENLEPAMALPGGVYNFGSGNAENMVCTARQFAETLGIAVQIEEESWGRNLVMDTTKLERFGIRFDTTHQGIQRCLKDYGLRTL</sequence>